<keyword evidence="5" id="KW-0998">Cell outer membrane</keyword>
<organism evidence="8 9">
    <name type="scientific">Fodinibius sediminis</name>
    <dbReference type="NCBI Taxonomy" id="1214077"/>
    <lineage>
        <taxon>Bacteria</taxon>
        <taxon>Pseudomonadati</taxon>
        <taxon>Balneolota</taxon>
        <taxon>Balneolia</taxon>
        <taxon>Balneolales</taxon>
        <taxon>Balneolaceae</taxon>
        <taxon>Fodinibius</taxon>
    </lineage>
</organism>
<evidence type="ECO:0000259" key="6">
    <source>
        <dbReference type="Pfam" id="PF07980"/>
    </source>
</evidence>
<dbReference type="CDD" id="cd08977">
    <property type="entry name" value="SusD"/>
    <property type="match status" value="1"/>
</dbReference>
<evidence type="ECO:0000256" key="5">
    <source>
        <dbReference type="ARBA" id="ARBA00023237"/>
    </source>
</evidence>
<feature type="domain" description="RagB/SusD" evidence="6">
    <location>
        <begin position="348"/>
        <end position="497"/>
    </location>
</feature>
<dbReference type="Pfam" id="PF14322">
    <property type="entry name" value="SusD-like_3"/>
    <property type="match status" value="1"/>
</dbReference>
<dbReference type="SUPFAM" id="SSF48452">
    <property type="entry name" value="TPR-like"/>
    <property type="match status" value="1"/>
</dbReference>
<dbReference type="InterPro" id="IPR011990">
    <property type="entry name" value="TPR-like_helical_dom_sf"/>
</dbReference>
<dbReference type="RefSeq" id="WP_142714987.1">
    <property type="nucleotide sequence ID" value="NZ_FXTH01000011.1"/>
</dbReference>
<dbReference type="Proteomes" id="UP000317593">
    <property type="component" value="Unassembled WGS sequence"/>
</dbReference>
<dbReference type="InterPro" id="IPR033985">
    <property type="entry name" value="SusD-like_N"/>
</dbReference>
<evidence type="ECO:0000256" key="2">
    <source>
        <dbReference type="ARBA" id="ARBA00006275"/>
    </source>
</evidence>
<comment type="subcellular location">
    <subcellularLocation>
        <location evidence="1">Cell outer membrane</location>
    </subcellularLocation>
</comment>
<keyword evidence="9" id="KW-1185">Reference proteome</keyword>
<accession>A0A521DNZ9</accession>
<evidence type="ECO:0000313" key="9">
    <source>
        <dbReference type="Proteomes" id="UP000317593"/>
    </source>
</evidence>
<dbReference type="PROSITE" id="PS51257">
    <property type="entry name" value="PROKAR_LIPOPROTEIN"/>
    <property type="match status" value="1"/>
</dbReference>
<keyword evidence="3" id="KW-0732">Signal</keyword>
<sequence>MKNIIYLSLTVVFLTTFIVSCTDSFLAENPKGQLTQENFYQSEDDAVAAVNGTYNQLYGIYERLMFLVGDLPADVEKNGLGMPNQYLQNLEFMRYTAENVFVRRMWSRNYSGINRANTAIINISEMDQTTLGEDLKNRLTAELRFLRALFYFNLVRYFGDVPLVTNAETVQEAMIPRTPKNEVYAQIISDLEFAGQHLPIEYGEGDMGRATKGAAKILLGKVHLRRENWEMASATLAEVVENESQYGYGLFENYGDNWGQATETGQEAVFYIEFMMPPLNSNGAGGLQGPKYSVHEGQGIPCKSAASFEADIPTEELYNRFSDDDERKNVTFQTEFYCGDTAYPSDIPLFTKYWDENVSVPTQSEHNFHVIRYADALLMYAEALFEQGNETEALAQINRVRERAFNDQAHNYVTLSREKIWEERLLELAQEGHRWFDLTRQGRFIERMKEHSQREEEIAGEPVRASLRNNIKDYMNLMPIPQREIDVNPELEQNPGWN</sequence>
<feature type="domain" description="SusD-like N-terminal" evidence="7">
    <location>
        <begin position="45"/>
        <end position="224"/>
    </location>
</feature>
<evidence type="ECO:0000313" key="8">
    <source>
        <dbReference type="EMBL" id="SMO73457.1"/>
    </source>
</evidence>
<proteinExistence type="inferred from homology"/>
<evidence type="ECO:0000256" key="4">
    <source>
        <dbReference type="ARBA" id="ARBA00023136"/>
    </source>
</evidence>
<dbReference type="Gene3D" id="1.25.40.390">
    <property type="match status" value="1"/>
</dbReference>
<protein>
    <submittedName>
        <fullName evidence="8">Starch-binding associating with outer membrane</fullName>
    </submittedName>
</protein>
<evidence type="ECO:0000259" key="7">
    <source>
        <dbReference type="Pfam" id="PF14322"/>
    </source>
</evidence>
<evidence type="ECO:0000256" key="3">
    <source>
        <dbReference type="ARBA" id="ARBA00022729"/>
    </source>
</evidence>
<dbReference type="EMBL" id="FXTH01000011">
    <property type="protein sequence ID" value="SMO73457.1"/>
    <property type="molecule type" value="Genomic_DNA"/>
</dbReference>
<evidence type="ECO:0000256" key="1">
    <source>
        <dbReference type="ARBA" id="ARBA00004442"/>
    </source>
</evidence>
<reference evidence="8 9" key="1">
    <citation type="submission" date="2017-05" db="EMBL/GenBank/DDBJ databases">
        <authorList>
            <person name="Varghese N."/>
            <person name="Submissions S."/>
        </authorList>
    </citation>
    <scope>NUCLEOTIDE SEQUENCE [LARGE SCALE GENOMIC DNA]</scope>
    <source>
        <strain evidence="8 9">DSM 21194</strain>
    </source>
</reference>
<name>A0A521DNZ9_9BACT</name>
<dbReference type="Pfam" id="PF07980">
    <property type="entry name" value="SusD_RagB"/>
    <property type="match status" value="1"/>
</dbReference>
<dbReference type="GO" id="GO:0009279">
    <property type="term" value="C:cell outer membrane"/>
    <property type="evidence" value="ECO:0007669"/>
    <property type="project" value="UniProtKB-SubCell"/>
</dbReference>
<dbReference type="OrthoDB" id="691907at2"/>
<gene>
    <name evidence="8" type="ORF">SAMN06265218_11179</name>
</gene>
<comment type="similarity">
    <text evidence="2">Belongs to the SusD family.</text>
</comment>
<dbReference type="AlphaFoldDB" id="A0A521DNZ9"/>
<dbReference type="InterPro" id="IPR012944">
    <property type="entry name" value="SusD_RagB_dom"/>
</dbReference>
<keyword evidence="4" id="KW-0472">Membrane</keyword>